<proteinExistence type="inferred from homology"/>
<dbReference type="InterPro" id="IPR029026">
    <property type="entry name" value="tRNA_m1G_MTases_N"/>
</dbReference>
<evidence type="ECO:0000313" key="7">
    <source>
        <dbReference type="EMBL" id="MST68870.1"/>
    </source>
</evidence>
<comment type="function">
    <text evidence="6">Specifically methylates the pseudouridine at position 1915 (m3Psi1915) in 23S rRNA.</text>
</comment>
<gene>
    <name evidence="6 7" type="primary">rlmH</name>
    <name evidence="7" type="ORF">FYJ66_04595</name>
</gene>
<dbReference type="EC" id="2.1.1.177" evidence="6"/>
<feature type="binding site" evidence="6">
    <location>
        <position position="108"/>
    </location>
    <ligand>
        <name>S-adenosyl-L-methionine</name>
        <dbReference type="ChEBI" id="CHEBI:59789"/>
    </ligand>
</feature>
<dbReference type="PANTHER" id="PTHR33603:SF1">
    <property type="entry name" value="RIBOSOMAL RNA LARGE SUBUNIT METHYLTRANSFERASE H"/>
    <property type="match status" value="1"/>
</dbReference>
<dbReference type="AlphaFoldDB" id="A0A6A8M841"/>
<dbReference type="GO" id="GO:0005737">
    <property type="term" value="C:cytoplasm"/>
    <property type="evidence" value="ECO:0007669"/>
    <property type="project" value="UniProtKB-SubCell"/>
</dbReference>
<evidence type="ECO:0000256" key="5">
    <source>
        <dbReference type="ARBA" id="ARBA00038303"/>
    </source>
</evidence>
<dbReference type="InterPro" id="IPR029028">
    <property type="entry name" value="Alpha/beta_knot_MTases"/>
</dbReference>
<comment type="similarity">
    <text evidence="5 6">Belongs to the RNA methyltransferase RlmH family.</text>
</comment>
<dbReference type="HAMAP" id="MF_00658">
    <property type="entry name" value="23SrRNA_methyltr_H"/>
    <property type="match status" value="1"/>
</dbReference>
<sequence length="159" mass="18095">MNINVICIGKLKEKYWRQAVEEYSKRLGRFCKLNIVELKEAPLPKNSSSSDEQEVMRKEGESILSHIGQRDYVIALEVEGKMMDSVELSQKLQKIYDGGYPAVDLVIGGSLGLSPQVKKRGDLGLSFSPMTFPHQLMRVVLLEQLYRSFKIQSGETYHK</sequence>
<evidence type="ECO:0000256" key="6">
    <source>
        <dbReference type="HAMAP-Rule" id="MF_00658"/>
    </source>
</evidence>
<dbReference type="PIRSF" id="PIRSF004505">
    <property type="entry name" value="MT_bac"/>
    <property type="match status" value="1"/>
</dbReference>
<comment type="subcellular location">
    <subcellularLocation>
        <location evidence="6">Cytoplasm</location>
    </subcellularLocation>
</comment>
<evidence type="ECO:0000256" key="4">
    <source>
        <dbReference type="ARBA" id="ARBA00022691"/>
    </source>
</evidence>
<keyword evidence="3 6" id="KW-0808">Transferase</keyword>
<comment type="subunit">
    <text evidence="6">Homodimer.</text>
</comment>
<comment type="caution">
    <text evidence="7">The sequence shown here is derived from an EMBL/GenBank/DDBJ whole genome shotgun (WGS) entry which is preliminary data.</text>
</comment>
<dbReference type="Gene3D" id="3.40.1280.10">
    <property type="match status" value="1"/>
</dbReference>
<dbReference type="RefSeq" id="WP_154572337.1">
    <property type="nucleotide sequence ID" value="NZ_DBEZJY010000042.1"/>
</dbReference>
<evidence type="ECO:0000256" key="3">
    <source>
        <dbReference type="ARBA" id="ARBA00022679"/>
    </source>
</evidence>
<dbReference type="GO" id="GO:0070038">
    <property type="term" value="F:rRNA (pseudouridine-N3-)-methyltransferase activity"/>
    <property type="evidence" value="ECO:0007669"/>
    <property type="project" value="UniProtKB-UniRule"/>
</dbReference>
<feature type="binding site" evidence="6">
    <location>
        <begin position="127"/>
        <end position="132"/>
    </location>
    <ligand>
        <name>S-adenosyl-L-methionine</name>
        <dbReference type="ChEBI" id="CHEBI:59789"/>
    </ligand>
</feature>
<keyword evidence="1 6" id="KW-0698">rRNA processing</keyword>
<feature type="binding site" evidence="6">
    <location>
        <position position="76"/>
    </location>
    <ligand>
        <name>S-adenosyl-L-methionine</name>
        <dbReference type="ChEBI" id="CHEBI:59789"/>
    </ligand>
</feature>
<dbReference type="InterPro" id="IPR003742">
    <property type="entry name" value="RlmH-like"/>
</dbReference>
<dbReference type="NCBIfam" id="TIGR00246">
    <property type="entry name" value="tRNA_RlmH_YbeA"/>
    <property type="match status" value="1"/>
</dbReference>
<organism evidence="7">
    <name type="scientific">Baileyella intestinalis</name>
    <dbReference type="NCBI Taxonomy" id="2606709"/>
    <lineage>
        <taxon>Bacteria</taxon>
        <taxon>Bacillati</taxon>
        <taxon>Bacillota</taxon>
        <taxon>Clostridia</taxon>
        <taxon>Peptostreptococcales</taxon>
        <taxon>Anaerovoracaceae</taxon>
        <taxon>Baileyella</taxon>
    </lineage>
</organism>
<comment type="catalytic activity">
    <reaction evidence="6">
        <text>pseudouridine(1915) in 23S rRNA + S-adenosyl-L-methionine = N(3)-methylpseudouridine(1915) in 23S rRNA + S-adenosyl-L-homocysteine + H(+)</text>
        <dbReference type="Rhea" id="RHEA:42752"/>
        <dbReference type="Rhea" id="RHEA-COMP:10221"/>
        <dbReference type="Rhea" id="RHEA-COMP:10222"/>
        <dbReference type="ChEBI" id="CHEBI:15378"/>
        <dbReference type="ChEBI" id="CHEBI:57856"/>
        <dbReference type="ChEBI" id="CHEBI:59789"/>
        <dbReference type="ChEBI" id="CHEBI:65314"/>
        <dbReference type="ChEBI" id="CHEBI:74486"/>
        <dbReference type="EC" id="2.1.1.177"/>
    </reaction>
</comment>
<keyword evidence="2 6" id="KW-0489">Methyltransferase</keyword>
<dbReference type="PANTHER" id="PTHR33603">
    <property type="entry name" value="METHYLTRANSFERASE"/>
    <property type="match status" value="1"/>
</dbReference>
<evidence type="ECO:0000256" key="2">
    <source>
        <dbReference type="ARBA" id="ARBA00022603"/>
    </source>
</evidence>
<protein>
    <recommendedName>
        <fullName evidence="6">Ribosomal RNA large subunit methyltransferase H</fullName>
        <ecNumber evidence="6">2.1.1.177</ecNumber>
    </recommendedName>
    <alternativeName>
        <fullName evidence="6">23S rRNA (pseudouridine1915-N3)-methyltransferase</fullName>
    </alternativeName>
    <alternativeName>
        <fullName evidence="6">23S rRNA m3Psi1915 methyltransferase</fullName>
    </alternativeName>
    <alternativeName>
        <fullName evidence="6">rRNA (pseudouridine-N3-)-methyltransferase RlmH</fullName>
    </alternativeName>
</protein>
<dbReference type="NCBIfam" id="NF000985">
    <property type="entry name" value="PRK00103.1-3"/>
    <property type="match status" value="1"/>
</dbReference>
<keyword evidence="4 6" id="KW-0949">S-adenosyl-L-methionine</keyword>
<dbReference type="CDD" id="cd18081">
    <property type="entry name" value="RlmH-like"/>
    <property type="match status" value="1"/>
</dbReference>
<accession>A0A6A8M841</accession>
<dbReference type="EMBL" id="VUNB01000003">
    <property type="protein sequence ID" value="MST68870.1"/>
    <property type="molecule type" value="Genomic_DNA"/>
</dbReference>
<keyword evidence="6" id="KW-0963">Cytoplasm</keyword>
<name>A0A6A8M841_9FIRM</name>
<reference evidence="7" key="1">
    <citation type="submission" date="2019-09" db="EMBL/GenBank/DDBJ databases">
        <title>In-depth cultivation of the pig gut microbiome towards novel bacterial diversity and tailored functional studies.</title>
        <authorList>
            <person name="Wylensek D."/>
            <person name="Hitch T.C.A."/>
            <person name="Clavel T."/>
        </authorList>
    </citation>
    <scope>NUCLEOTIDE SEQUENCE</scope>
    <source>
        <strain evidence="7">RF-744-FAT-WT-3</strain>
    </source>
</reference>
<dbReference type="Pfam" id="PF02590">
    <property type="entry name" value="SPOUT_MTase"/>
    <property type="match status" value="1"/>
</dbReference>
<dbReference type="SUPFAM" id="SSF75217">
    <property type="entry name" value="alpha/beta knot"/>
    <property type="match status" value="1"/>
</dbReference>
<evidence type="ECO:0000256" key="1">
    <source>
        <dbReference type="ARBA" id="ARBA00022552"/>
    </source>
</evidence>